<name>A0A0F8W3T5_9ZZZZ</name>
<gene>
    <name evidence="1" type="ORF">LCGC14_3115740</name>
</gene>
<sequence>DMVDLNFYHIIKPLKKELEENNE</sequence>
<dbReference type="AlphaFoldDB" id="A0A0F8W3T5"/>
<evidence type="ECO:0000313" key="1">
    <source>
        <dbReference type="EMBL" id="KKK51357.1"/>
    </source>
</evidence>
<comment type="caution">
    <text evidence="1">The sequence shown here is derived from an EMBL/GenBank/DDBJ whole genome shotgun (WGS) entry which is preliminary data.</text>
</comment>
<feature type="non-terminal residue" evidence="1">
    <location>
        <position position="1"/>
    </location>
</feature>
<accession>A0A0F8W3T5</accession>
<dbReference type="EMBL" id="LAZR01067548">
    <property type="protein sequence ID" value="KKK51357.1"/>
    <property type="molecule type" value="Genomic_DNA"/>
</dbReference>
<organism evidence="1">
    <name type="scientific">marine sediment metagenome</name>
    <dbReference type="NCBI Taxonomy" id="412755"/>
    <lineage>
        <taxon>unclassified sequences</taxon>
        <taxon>metagenomes</taxon>
        <taxon>ecological metagenomes</taxon>
    </lineage>
</organism>
<protein>
    <submittedName>
        <fullName evidence="1">Uncharacterized protein</fullName>
    </submittedName>
</protein>
<reference evidence="1" key="1">
    <citation type="journal article" date="2015" name="Nature">
        <title>Complex archaea that bridge the gap between prokaryotes and eukaryotes.</title>
        <authorList>
            <person name="Spang A."/>
            <person name="Saw J.H."/>
            <person name="Jorgensen S.L."/>
            <person name="Zaremba-Niedzwiedzka K."/>
            <person name="Martijn J."/>
            <person name="Lind A.E."/>
            <person name="van Eijk R."/>
            <person name="Schleper C."/>
            <person name="Guy L."/>
            <person name="Ettema T.J."/>
        </authorList>
    </citation>
    <scope>NUCLEOTIDE SEQUENCE</scope>
</reference>
<proteinExistence type="predicted"/>